<comment type="caution">
    <text evidence="2">The sequence shown here is derived from an EMBL/GenBank/DDBJ whole genome shotgun (WGS) entry which is preliminary data.</text>
</comment>
<gene>
    <name evidence="2" type="ORF">HHU12_20415</name>
</gene>
<dbReference type="Pfam" id="PF21837">
    <property type="entry name" value="DUF6896"/>
    <property type="match status" value="1"/>
</dbReference>
<dbReference type="Proteomes" id="UP000576082">
    <property type="component" value="Unassembled WGS sequence"/>
</dbReference>
<name>A0A7X9RX29_9BACT</name>
<dbReference type="EMBL" id="JABANE010000062">
    <property type="protein sequence ID" value="NME70352.1"/>
    <property type="molecule type" value="Genomic_DNA"/>
</dbReference>
<feature type="domain" description="DUF6896" evidence="1">
    <location>
        <begin position="7"/>
        <end position="134"/>
    </location>
</feature>
<organism evidence="2 3">
    <name type="scientific">Flammeovirga aprica JL-4</name>
    <dbReference type="NCBI Taxonomy" id="694437"/>
    <lineage>
        <taxon>Bacteria</taxon>
        <taxon>Pseudomonadati</taxon>
        <taxon>Bacteroidota</taxon>
        <taxon>Cytophagia</taxon>
        <taxon>Cytophagales</taxon>
        <taxon>Flammeovirgaceae</taxon>
        <taxon>Flammeovirga</taxon>
    </lineage>
</organism>
<protein>
    <recommendedName>
        <fullName evidence="1">DUF6896 domain-containing protein</fullName>
    </recommendedName>
</protein>
<proteinExistence type="predicted"/>
<evidence type="ECO:0000259" key="1">
    <source>
        <dbReference type="Pfam" id="PF21837"/>
    </source>
</evidence>
<dbReference type="RefSeq" id="WP_169658593.1">
    <property type="nucleotide sequence ID" value="NZ_JABANE010000062.1"/>
</dbReference>
<evidence type="ECO:0000313" key="3">
    <source>
        <dbReference type="Proteomes" id="UP000576082"/>
    </source>
</evidence>
<evidence type="ECO:0000313" key="2">
    <source>
        <dbReference type="EMBL" id="NME70352.1"/>
    </source>
</evidence>
<dbReference type="InterPro" id="IPR054191">
    <property type="entry name" value="DUF6896"/>
</dbReference>
<sequence length="138" mass="16485">MENQELINAIEEYRLLCRKLIFELGNKFDFDISNKNQFEDFIWVRNEKIPRRGQMNDSWKYAFHGTQCGFYNKNGLTVEVELADHPNFRVVEPWFLKEFIDSTPTYKTSIGELSWQILKSKLEDLYTSGQVIEIKNEY</sequence>
<reference evidence="2 3" key="1">
    <citation type="submission" date="2020-04" db="EMBL/GenBank/DDBJ databases">
        <title>Flammeovirga sp. SR4, a novel species isolated from seawater.</title>
        <authorList>
            <person name="Wang X."/>
        </authorList>
    </citation>
    <scope>NUCLEOTIDE SEQUENCE [LARGE SCALE GENOMIC DNA]</scope>
    <source>
        <strain evidence="2 3">ATCC 23126</strain>
    </source>
</reference>
<keyword evidence="3" id="KW-1185">Reference proteome</keyword>
<dbReference type="AlphaFoldDB" id="A0A7X9RX29"/>
<accession>A0A7X9RX29</accession>